<evidence type="ECO:0000313" key="3">
    <source>
        <dbReference type="Proteomes" id="UP000323274"/>
    </source>
</evidence>
<gene>
    <name evidence="2" type="ORF">LCIT_08570</name>
</gene>
<proteinExistence type="predicted"/>
<feature type="region of interest" description="Disordered" evidence="1">
    <location>
        <begin position="26"/>
        <end position="47"/>
    </location>
</feature>
<sequence length="47" mass="5258">MKFAFAGNDATDWTVYADTLVALDEKKPEKRASNQSKTTTIHADKNK</sequence>
<dbReference type="AlphaFoldDB" id="A0A5A5U125"/>
<protein>
    <submittedName>
        <fullName evidence="2">Uncharacterized protein</fullName>
    </submittedName>
</protein>
<name>A0A5A5U125_LEUCI</name>
<organism evidence="2 3">
    <name type="scientific">Leuconostoc citreum</name>
    <dbReference type="NCBI Taxonomy" id="33964"/>
    <lineage>
        <taxon>Bacteria</taxon>
        <taxon>Bacillati</taxon>
        <taxon>Bacillota</taxon>
        <taxon>Bacilli</taxon>
        <taxon>Lactobacillales</taxon>
        <taxon>Lactobacillaceae</taxon>
        <taxon>Leuconostoc</taxon>
    </lineage>
</organism>
<dbReference type="EMBL" id="BJJW01000006">
    <property type="protein sequence ID" value="GDZ83615.1"/>
    <property type="molecule type" value="Genomic_DNA"/>
</dbReference>
<comment type="caution">
    <text evidence="2">The sequence shown here is derived from an EMBL/GenBank/DDBJ whole genome shotgun (WGS) entry which is preliminary data.</text>
</comment>
<dbReference type="Proteomes" id="UP000323274">
    <property type="component" value="Unassembled WGS sequence"/>
</dbReference>
<evidence type="ECO:0000313" key="2">
    <source>
        <dbReference type="EMBL" id="GDZ83615.1"/>
    </source>
</evidence>
<accession>A0A5A5U125</accession>
<evidence type="ECO:0000256" key="1">
    <source>
        <dbReference type="SAM" id="MobiDB-lite"/>
    </source>
</evidence>
<reference evidence="2 3" key="1">
    <citation type="submission" date="2019-04" db="EMBL/GenBank/DDBJ databases">
        <title>A pseudo-fructophilic Leuconostoc citreum strain F192-5 isolated from peel of satsuma mandarin: the first report for isolation and characterization of strain-dependent fructophilic-like characteristics.</title>
        <authorList>
            <person name="Maeno S."/>
            <person name="Tanizawa Y."/>
            <person name="Kajikawa A."/>
            <person name="Kanesaki Y."/>
            <person name="Kubota E."/>
            <person name="Arita M."/>
            <person name="Leon D."/>
            <person name="Endo A."/>
        </authorList>
    </citation>
    <scope>NUCLEOTIDE SEQUENCE [LARGE SCALE GENOMIC DNA]</scope>
    <source>
        <strain evidence="2 3">F192-5</strain>
    </source>
</reference>